<evidence type="ECO:0000256" key="3">
    <source>
        <dbReference type="ARBA" id="ARBA00023186"/>
    </source>
</evidence>
<feature type="region of interest" description="Disordered" evidence="4">
    <location>
        <begin position="378"/>
        <end position="424"/>
    </location>
</feature>
<dbReference type="OrthoDB" id="5585685at2759"/>
<organism evidence="5">
    <name type="scientific">Mytilinidion resinicola</name>
    <dbReference type="NCBI Taxonomy" id="574789"/>
    <lineage>
        <taxon>Eukaryota</taxon>
        <taxon>Fungi</taxon>
        <taxon>Dikarya</taxon>
        <taxon>Ascomycota</taxon>
        <taxon>Pezizomycotina</taxon>
        <taxon>Dothideomycetes</taxon>
        <taxon>Pleosporomycetidae</taxon>
        <taxon>Mytilinidiales</taxon>
        <taxon>Mytilinidiaceae</taxon>
        <taxon>Mytilinidion</taxon>
    </lineage>
</organism>
<evidence type="ECO:0000256" key="4">
    <source>
        <dbReference type="SAM" id="MobiDB-lite"/>
    </source>
</evidence>
<name>A0A6A6YFS7_9PEZI</name>
<dbReference type="InterPro" id="IPR016024">
    <property type="entry name" value="ARM-type_fold"/>
</dbReference>
<dbReference type="RefSeq" id="XP_033574640.1">
    <property type="nucleotide sequence ID" value="XM_033717969.1"/>
</dbReference>
<dbReference type="SUPFAM" id="SSF48371">
    <property type="entry name" value="ARM repeat"/>
    <property type="match status" value="1"/>
</dbReference>
<reference evidence="5 7" key="1">
    <citation type="journal article" date="2020" name="Stud. Mycol.">
        <title>101 Dothideomycetes genomes: a test case for predicting lifestyles and emergence of pathogens.</title>
        <authorList>
            <person name="Haridas S."/>
            <person name="Albert R."/>
            <person name="Binder M."/>
            <person name="Bloem J."/>
            <person name="Labutti K."/>
            <person name="Salamov A."/>
            <person name="Andreopoulos B."/>
            <person name="Baker S."/>
            <person name="Barry K."/>
            <person name="Bills G."/>
            <person name="Bluhm B."/>
            <person name="Cannon C."/>
            <person name="Castanera R."/>
            <person name="Culley D."/>
            <person name="Daum C."/>
            <person name="Ezra D."/>
            <person name="Gonzalez J."/>
            <person name="Henrissat B."/>
            <person name="Kuo A."/>
            <person name="Liang C."/>
            <person name="Lipzen A."/>
            <person name="Lutzoni F."/>
            <person name="Magnuson J."/>
            <person name="Mondo S."/>
            <person name="Nolan M."/>
            <person name="Ohm R."/>
            <person name="Pangilinan J."/>
            <person name="Park H.-J."/>
            <person name="Ramirez L."/>
            <person name="Alfaro M."/>
            <person name="Sun H."/>
            <person name="Tritt A."/>
            <person name="Yoshinaga Y."/>
            <person name="Zwiers L.-H."/>
            <person name="Turgeon B."/>
            <person name="Goodwin S."/>
            <person name="Spatafora J."/>
            <person name="Crous P."/>
            <person name="Grigoriev I."/>
        </authorList>
    </citation>
    <scope>NUCLEOTIDE SEQUENCE</scope>
    <source>
        <strain evidence="5 7">CBS 304.34</strain>
    </source>
</reference>
<dbReference type="PANTHER" id="PTHR12425:SF5">
    <property type="entry name" value="SYNEMBRYN"/>
    <property type="match status" value="1"/>
</dbReference>
<evidence type="ECO:0000256" key="1">
    <source>
        <dbReference type="ARBA" id="ARBA00009049"/>
    </source>
</evidence>
<dbReference type="GeneID" id="54458862"/>
<keyword evidence="6" id="KW-1185">Reference proteome</keyword>
<proteinExistence type="inferred from homology"/>
<evidence type="ECO:0000313" key="7">
    <source>
        <dbReference type="RefSeq" id="XP_033574640.1"/>
    </source>
</evidence>
<reference evidence="7" key="3">
    <citation type="submission" date="2025-04" db="UniProtKB">
        <authorList>
            <consortium name="RefSeq"/>
        </authorList>
    </citation>
    <scope>IDENTIFICATION</scope>
    <source>
        <strain evidence="7">CBS 304.34</strain>
    </source>
</reference>
<accession>A0A6A6YFS7</accession>
<dbReference type="InterPro" id="IPR019318">
    <property type="entry name" value="Gua_nucleotide_exch_fac_Ric8"/>
</dbReference>
<dbReference type="GO" id="GO:0005085">
    <property type="term" value="F:guanyl-nucleotide exchange factor activity"/>
    <property type="evidence" value="ECO:0007669"/>
    <property type="project" value="UniProtKB-KW"/>
</dbReference>
<reference evidence="7" key="2">
    <citation type="submission" date="2020-04" db="EMBL/GenBank/DDBJ databases">
        <authorList>
            <consortium name="NCBI Genome Project"/>
        </authorList>
    </citation>
    <scope>NUCLEOTIDE SEQUENCE</scope>
    <source>
        <strain evidence="7">CBS 304.34</strain>
    </source>
</reference>
<keyword evidence="2" id="KW-0344">Guanine-nucleotide releasing factor</keyword>
<protein>
    <submittedName>
        <fullName evidence="5 7">Uncharacterized protein</fullName>
    </submittedName>
</protein>
<dbReference type="GO" id="GO:0005737">
    <property type="term" value="C:cytoplasm"/>
    <property type="evidence" value="ECO:0007669"/>
    <property type="project" value="TreeGrafter"/>
</dbReference>
<comment type="similarity">
    <text evidence="1">Belongs to the synembryn family.</text>
</comment>
<dbReference type="Pfam" id="PF10165">
    <property type="entry name" value="Ric8"/>
    <property type="match status" value="1"/>
</dbReference>
<evidence type="ECO:0000313" key="6">
    <source>
        <dbReference type="Proteomes" id="UP000504636"/>
    </source>
</evidence>
<dbReference type="EMBL" id="MU003704">
    <property type="protein sequence ID" value="KAF2807676.1"/>
    <property type="molecule type" value="Genomic_DNA"/>
</dbReference>
<dbReference type="AlphaFoldDB" id="A0A6A6YFS7"/>
<dbReference type="PANTHER" id="PTHR12425">
    <property type="entry name" value="SYNEMBRYN"/>
    <property type="match status" value="1"/>
</dbReference>
<evidence type="ECO:0000313" key="5">
    <source>
        <dbReference type="EMBL" id="KAF2807676.1"/>
    </source>
</evidence>
<feature type="compositionally biased region" description="Low complexity" evidence="4">
    <location>
        <begin position="379"/>
        <end position="390"/>
    </location>
</feature>
<sequence length="468" mass="52225">MKTFALPRPVTDDDISAAEKLKRVEKLVDELRDDFEHINLLPHERNAYMEQLKVFGRNPDNADPIFTPQGIEILTHHSFHSTSLTTSKAALQCLANALLSKPPTRQMFVDLGYSERAVGRLRKPKKDDEFLMSRILFLTSYGTTQSFEKLIDKHRLADHINDNIERHAKKKRPTSKDDEALSETLKLLFNVTHFCPTRTNPFSKSISPIMKILSRRPVVTPPLLAPINFLINSLINMDFEDKSLINSNLKPCVEALISILDVALRTYGDTELDATVTPLLTLLKRLAKVSPPPVIAIMKASMLPDPPKKGVISKDPALLHVRLMDYLANPRSTSLYDSISSLFFELSGGDVSKLTGEFGLGFSSGFLMTRNMQIPAKNSSVRSSVASMSDESTKSRSVDLTGRKPLPGLPKDRSSAAAKRRTKGQGEEKLMVLFDRLKMTDITNYDDPRMQAAAESMVVELDSDDDGI</sequence>
<keyword evidence="3" id="KW-0143">Chaperone</keyword>
<evidence type="ECO:0000256" key="2">
    <source>
        <dbReference type="ARBA" id="ARBA00022658"/>
    </source>
</evidence>
<dbReference type="GO" id="GO:0007186">
    <property type="term" value="P:G protein-coupled receptor signaling pathway"/>
    <property type="evidence" value="ECO:0007669"/>
    <property type="project" value="TreeGrafter"/>
</dbReference>
<dbReference type="GO" id="GO:0001965">
    <property type="term" value="F:G-protein alpha-subunit binding"/>
    <property type="evidence" value="ECO:0007669"/>
    <property type="project" value="TreeGrafter"/>
</dbReference>
<gene>
    <name evidence="5 7" type="ORF">BDZ99DRAFT_446458</name>
</gene>
<dbReference type="Proteomes" id="UP000504636">
    <property type="component" value="Unplaced"/>
</dbReference>